<evidence type="ECO:0000256" key="4">
    <source>
        <dbReference type="ARBA" id="ARBA00022989"/>
    </source>
</evidence>
<dbReference type="EMBL" id="JAEKNR010000101">
    <property type="protein sequence ID" value="MBJ7598289.1"/>
    <property type="molecule type" value="Genomic_DNA"/>
</dbReference>
<dbReference type="AlphaFoldDB" id="A0A934K3P5"/>
<comment type="caution">
    <text evidence="8">The sequence shown here is derived from an EMBL/GenBank/DDBJ whole genome shotgun (WGS) entry which is preliminary data.</text>
</comment>
<comment type="subcellular location">
    <subcellularLocation>
        <location evidence="1">Cell membrane</location>
        <topology evidence="1">Single-pass membrane protein</topology>
    </subcellularLocation>
</comment>
<dbReference type="GO" id="GO:0006011">
    <property type="term" value="P:UDP-alpha-D-glucose metabolic process"/>
    <property type="evidence" value="ECO:0007669"/>
    <property type="project" value="InterPro"/>
</dbReference>
<proteinExistence type="predicted"/>
<dbReference type="PANTHER" id="PTHR39083">
    <property type="entry name" value="CYCLIC DI-GMP-BINDING PROTEIN"/>
    <property type="match status" value="1"/>
</dbReference>
<name>A0A934K3P5_9BACT</name>
<keyword evidence="4" id="KW-1133">Transmembrane helix</keyword>
<evidence type="ECO:0000256" key="2">
    <source>
        <dbReference type="ARBA" id="ARBA00022475"/>
    </source>
</evidence>
<dbReference type="GO" id="GO:0005886">
    <property type="term" value="C:plasma membrane"/>
    <property type="evidence" value="ECO:0007669"/>
    <property type="project" value="UniProtKB-SubCell"/>
</dbReference>
<keyword evidence="7" id="KW-0732">Signal</keyword>
<evidence type="ECO:0000313" key="9">
    <source>
        <dbReference type="Proteomes" id="UP000612893"/>
    </source>
</evidence>
<evidence type="ECO:0000256" key="5">
    <source>
        <dbReference type="ARBA" id="ARBA00023136"/>
    </source>
</evidence>
<evidence type="ECO:0000256" key="7">
    <source>
        <dbReference type="SAM" id="SignalP"/>
    </source>
</evidence>
<evidence type="ECO:0000313" key="8">
    <source>
        <dbReference type="EMBL" id="MBJ7598289.1"/>
    </source>
</evidence>
<feature type="signal peptide" evidence="7">
    <location>
        <begin position="1"/>
        <end position="37"/>
    </location>
</feature>
<sequence>MAFGWLLVVRFGVHVRAAAAIGSLALLSASTPVDALAATSSASPAPGPSASPSVQPPAGAEPAQEVSLESLGMGSQSVQGGSGSVEVYLPPPAGPLASAGSFVRVFFGHSPLLDAAASSLTIAVNGQPLTSVRLDGSNADGSAFETRVVGSALHGDGPNLLQARFEFKLAGAPATGDSAAYARLEPQTFLHYQLYGQPGSRPPPRLESYPFPFAARAGGSGFGFVLPRPAAEADLRAALRLAADLGRRALGQPAEPEVVTAASSDWLRSAGKPAVVVGTIGRLPLAERVLQTAGFSGSSRGWSAPDGRQLQPGDGVLATVTSPFDGQSPLLLVTGFSDDGLARAAAALTGAGGAAGPLPAGTYAVLREGTQGTVAAAAGSWTRPGEALSLDALASDAGGGGGGSRYVVLPFAAAPVDPGLPGTLELRSRGAPPSFQLNGHPLEAAPSRASGGQLTTLRQSFSGSLLHPGLNAVSVRFPASAGTSAGVLGGSLRLPPAPIPAAALDMLPVPLLSDPGGLLVTLSRLDDGVLSAAARAFAALGSRGGSVQSLRVVEASSFDARSLGRASLFAVGGSGGNPGLDRLRRQLAIPQLHGLSGGGQDAVVALQALPSVATSSSEHHFQLWIDASSPLLLVAGADALYRHPLAGSAISLDAGGRLQA</sequence>
<evidence type="ECO:0000256" key="3">
    <source>
        <dbReference type="ARBA" id="ARBA00022692"/>
    </source>
</evidence>
<gene>
    <name evidence="8" type="ORF">JF922_09415</name>
</gene>
<feature type="region of interest" description="Disordered" evidence="6">
    <location>
        <begin position="38"/>
        <end position="66"/>
    </location>
</feature>
<feature type="non-terminal residue" evidence="8">
    <location>
        <position position="660"/>
    </location>
</feature>
<dbReference type="Pfam" id="PF03170">
    <property type="entry name" value="BcsB"/>
    <property type="match status" value="1"/>
</dbReference>
<dbReference type="RefSeq" id="WP_338201167.1">
    <property type="nucleotide sequence ID" value="NZ_JAEKNR010000101.1"/>
</dbReference>
<evidence type="ECO:0000256" key="1">
    <source>
        <dbReference type="ARBA" id="ARBA00004162"/>
    </source>
</evidence>
<keyword evidence="2" id="KW-1003">Cell membrane</keyword>
<keyword evidence="5" id="KW-0472">Membrane</keyword>
<dbReference type="PANTHER" id="PTHR39083:SF1">
    <property type="entry name" value="CYCLIC DI-GMP-BINDING PROTEIN"/>
    <property type="match status" value="1"/>
</dbReference>
<keyword evidence="3" id="KW-0812">Transmembrane</keyword>
<protein>
    <submittedName>
        <fullName evidence="8">Cellulose biosynthesis cyclic di-GMP-binding regulatory protein BcsB</fullName>
    </submittedName>
</protein>
<evidence type="ECO:0000256" key="6">
    <source>
        <dbReference type="SAM" id="MobiDB-lite"/>
    </source>
</evidence>
<feature type="chain" id="PRO_5037508155" evidence="7">
    <location>
        <begin position="38"/>
        <end position="660"/>
    </location>
</feature>
<reference evidence="8" key="1">
    <citation type="submission" date="2020-10" db="EMBL/GenBank/DDBJ databases">
        <title>Ca. Dormibacterota MAGs.</title>
        <authorList>
            <person name="Montgomery K."/>
        </authorList>
    </citation>
    <scope>NUCLEOTIDE SEQUENCE [LARGE SCALE GENOMIC DNA]</scope>
    <source>
        <strain evidence="8">SC8812_S17_10</strain>
    </source>
</reference>
<keyword evidence="9" id="KW-1185">Reference proteome</keyword>
<dbReference type="InterPro" id="IPR018513">
    <property type="entry name" value="Cell_synthase_bac"/>
</dbReference>
<feature type="compositionally biased region" description="Low complexity" evidence="6">
    <location>
        <begin position="38"/>
        <end position="60"/>
    </location>
</feature>
<dbReference type="Proteomes" id="UP000612893">
    <property type="component" value="Unassembled WGS sequence"/>
</dbReference>
<dbReference type="Gene3D" id="2.60.120.260">
    <property type="entry name" value="Galactose-binding domain-like"/>
    <property type="match status" value="1"/>
</dbReference>
<organism evidence="8 9">
    <name type="scientific">Candidatus Nephthysia bennettiae</name>
    <dbReference type="NCBI Taxonomy" id="3127016"/>
    <lineage>
        <taxon>Bacteria</taxon>
        <taxon>Bacillati</taxon>
        <taxon>Candidatus Dormiibacterota</taxon>
        <taxon>Candidatus Dormibacteria</taxon>
        <taxon>Candidatus Dormibacterales</taxon>
        <taxon>Candidatus Dormibacteraceae</taxon>
        <taxon>Candidatus Nephthysia</taxon>
    </lineage>
</organism>
<accession>A0A934K3P5</accession>